<sequence>MSFYRQANLDLYRQQLMRLTSRNREKTTEIGQQKGIEDETRLTAQAVEPNNCRQRCVNNDFSSIAVVTCVESWRNMDADRFTCQP</sequence>
<comment type="caution">
    <text evidence="1">The sequence shown here is derived from an EMBL/GenBank/DDBJ whole genome shotgun (WGS) entry which is preliminary data.</text>
</comment>
<name>A0A4C1SV46_EUMVA</name>
<dbReference type="AlphaFoldDB" id="A0A4C1SV46"/>
<reference evidence="1 2" key="1">
    <citation type="journal article" date="2019" name="Commun. Biol.">
        <title>The bagworm genome reveals a unique fibroin gene that provides high tensile strength.</title>
        <authorList>
            <person name="Kono N."/>
            <person name="Nakamura H."/>
            <person name="Ohtoshi R."/>
            <person name="Tomita M."/>
            <person name="Numata K."/>
            <person name="Arakawa K."/>
        </authorList>
    </citation>
    <scope>NUCLEOTIDE SEQUENCE [LARGE SCALE GENOMIC DNA]</scope>
</reference>
<proteinExistence type="predicted"/>
<accession>A0A4C1SV46</accession>
<protein>
    <submittedName>
        <fullName evidence="1">Uncharacterized protein</fullName>
    </submittedName>
</protein>
<gene>
    <name evidence="1" type="ORF">EVAR_3290_1</name>
</gene>
<keyword evidence="2" id="KW-1185">Reference proteome</keyword>
<organism evidence="1 2">
    <name type="scientific">Eumeta variegata</name>
    <name type="common">Bagworm moth</name>
    <name type="synonym">Eumeta japonica</name>
    <dbReference type="NCBI Taxonomy" id="151549"/>
    <lineage>
        <taxon>Eukaryota</taxon>
        <taxon>Metazoa</taxon>
        <taxon>Ecdysozoa</taxon>
        <taxon>Arthropoda</taxon>
        <taxon>Hexapoda</taxon>
        <taxon>Insecta</taxon>
        <taxon>Pterygota</taxon>
        <taxon>Neoptera</taxon>
        <taxon>Endopterygota</taxon>
        <taxon>Lepidoptera</taxon>
        <taxon>Glossata</taxon>
        <taxon>Ditrysia</taxon>
        <taxon>Tineoidea</taxon>
        <taxon>Psychidae</taxon>
        <taxon>Oiketicinae</taxon>
        <taxon>Eumeta</taxon>
    </lineage>
</organism>
<dbReference type="Proteomes" id="UP000299102">
    <property type="component" value="Unassembled WGS sequence"/>
</dbReference>
<dbReference type="EMBL" id="BGZK01000020">
    <property type="protein sequence ID" value="GBP06059.1"/>
    <property type="molecule type" value="Genomic_DNA"/>
</dbReference>
<evidence type="ECO:0000313" key="2">
    <source>
        <dbReference type="Proteomes" id="UP000299102"/>
    </source>
</evidence>
<evidence type="ECO:0000313" key="1">
    <source>
        <dbReference type="EMBL" id="GBP06059.1"/>
    </source>
</evidence>